<organism evidence="1 2">
    <name type="scientific">Hypoxylon rubiginosum</name>
    <dbReference type="NCBI Taxonomy" id="110542"/>
    <lineage>
        <taxon>Eukaryota</taxon>
        <taxon>Fungi</taxon>
        <taxon>Dikarya</taxon>
        <taxon>Ascomycota</taxon>
        <taxon>Pezizomycotina</taxon>
        <taxon>Sordariomycetes</taxon>
        <taxon>Xylariomycetidae</taxon>
        <taxon>Xylariales</taxon>
        <taxon>Hypoxylaceae</taxon>
        <taxon>Hypoxylon</taxon>
    </lineage>
</organism>
<gene>
    <name evidence="1" type="ORF">F4820DRAFT_458656</name>
</gene>
<dbReference type="Proteomes" id="UP001497700">
    <property type="component" value="Unassembled WGS sequence"/>
</dbReference>
<keyword evidence="1" id="KW-0378">Hydrolase</keyword>
<evidence type="ECO:0000313" key="2">
    <source>
        <dbReference type="Proteomes" id="UP001497700"/>
    </source>
</evidence>
<accession>A0ACB9YZG4</accession>
<keyword evidence="2" id="KW-1185">Reference proteome</keyword>
<dbReference type="EMBL" id="MU393481">
    <property type="protein sequence ID" value="KAI4864820.1"/>
    <property type="molecule type" value="Genomic_DNA"/>
</dbReference>
<reference evidence="1 2" key="1">
    <citation type="journal article" date="2022" name="New Phytol.">
        <title>Ecological generalism drives hyperdiversity of secondary metabolite gene clusters in xylarialean endophytes.</title>
        <authorList>
            <person name="Franco M.E.E."/>
            <person name="Wisecaver J.H."/>
            <person name="Arnold A.E."/>
            <person name="Ju Y.M."/>
            <person name="Slot J.C."/>
            <person name="Ahrendt S."/>
            <person name="Moore L.P."/>
            <person name="Eastman K.E."/>
            <person name="Scott K."/>
            <person name="Konkel Z."/>
            <person name="Mondo S.J."/>
            <person name="Kuo A."/>
            <person name="Hayes R.D."/>
            <person name="Haridas S."/>
            <person name="Andreopoulos B."/>
            <person name="Riley R."/>
            <person name="LaButti K."/>
            <person name="Pangilinan J."/>
            <person name="Lipzen A."/>
            <person name="Amirebrahimi M."/>
            <person name="Yan J."/>
            <person name="Adam C."/>
            <person name="Keymanesh K."/>
            <person name="Ng V."/>
            <person name="Louie K."/>
            <person name="Northen T."/>
            <person name="Drula E."/>
            <person name="Henrissat B."/>
            <person name="Hsieh H.M."/>
            <person name="Youens-Clark K."/>
            <person name="Lutzoni F."/>
            <person name="Miadlikowska J."/>
            <person name="Eastwood D.C."/>
            <person name="Hamelin R.C."/>
            <person name="Grigoriev I.V."/>
            <person name="U'Ren J.M."/>
        </authorList>
    </citation>
    <scope>NUCLEOTIDE SEQUENCE [LARGE SCALE GENOMIC DNA]</scope>
    <source>
        <strain evidence="1 2">CBS 119005</strain>
    </source>
</reference>
<proteinExistence type="predicted"/>
<evidence type="ECO:0000313" key="1">
    <source>
        <dbReference type="EMBL" id="KAI4864820.1"/>
    </source>
</evidence>
<name>A0ACB9YZG4_9PEZI</name>
<comment type="caution">
    <text evidence="1">The sequence shown here is derived from an EMBL/GenBank/DDBJ whole genome shotgun (WGS) entry which is preliminary data.</text>
</comment>
<sequence>MDRDREDGAFSPKRRKLEFNPLRSDDRYSSLPNRSHSSRPRSRFQNGSDSRASTPRAQSTYPATPKQHEFDGPEPSVTVEDQNALDRDWYTGDETGVHTFGDDSHNPFGSYDTSWVEQQQREADMIEKKAGKHMNARQLQRQKDNDAWETNRMLTSGVAQRRGLGDDFEDENEGTRIHLLIHDLKPPFLDGRTVFTKQLEPVPAVRDYQSDMAVFSRKGSRVVKERRQQRERQRQAQEATNMAGTALGNLMGIKEDEGDSALPIATEDDASKSGGNKFSEHMKKNEGSSAFSQSKTLKEQREFLPAFAVREDLLRVIRDNQVVIVVGETGSGKTTQLTQFLYEDGYGKQGMIGCTQPRRVAAMSVAKRVAEEMEVKLGSTVGYAIRFEDCTSKDTVIKYMTDGVLLRESLNERDLDRYSCVIMDEAHERALNTDRRRDLKLIVTSATMNSKRFSDFFGGAPEFTIPGRTFPVDIMFHRSPVEDYVDQAVQQVLAIHVSMGAGDILVFMTGQEDIDILPIYSQMPADLQSKIFDRAAPGVRKCIVATNIAETSLTVDGIMYVVDAGYSKLKVYNPRMGMDTLQITPISQANGGQRAGRAGRTGPGKAFRLYTEKAFKDELYIQTIPEIQRTNLSNTVLLLKSLGVRDLLDFDFMDPPPQDTITTSLFDLWALGALDNLGELTDLGSKMNAFPMDPSLAKLLIMSEEYGCSEEMVTIVSMLSVPNVFYRPKERQEESDAAREKFFVPESDHLTYLHVFSQWRSNGHSDGWCTRHFLHPKSLRRAKEIRDQLLDIMKMQKMQMISCGTDWDIIRKCICSGYYHQAAKVKGIGEYINLRTSVTVQLHPTSALYGLGFLPDYVVYHELILTSKEYMSTVTSVDPHWLAELGGVFYSIKEKGYSAREKRITETEFNRRMEIEAKMAEDKRRYEEQKIQEEERAAKKPAGVDKGKKIVQSGVVKKPSDDVRMCRAITVAMESTASEATPEPQVVFRGKKRKTYRQRTEPIGDNDDLKAVVESPSQDTLAPAAPKNANSASPAPIPIEDSAEEETGLSVAEVLRLRNARKSRLGGVKFGAGNNASGDSAADGGDALDELTLMIREEESKAMDVAAGVKSRFAPQTGLAAEIVNKHMEEYIEAQLARRHNAIASSSSSTAAARGDRSSSQELRGIGSMTTTALPKPQQRNRALQGQLAEVDLGDEARSRNEALTERARRRLQGEAVEDEEDQAGRPRKVRIGKDGKPWRSRNRRNSDDVRRDQLVEEILRENRPYPYSLRYFCDRPALTTRTVDVYETPTPPPGASTSAAAEGAGADQQGGAAADERIAEEFRREFMDAMAERYQKRKKPATNAPPGGAKGAAKDDEVLKGPKLGGSRNVRAAMRNILLEKAKEAKRPR</sequence>
<protein>
    <submittedName>
        <fullName evidence="1">P-loop containing nucleoside triphosphate hydrolase protein</fullName>
    </submittedName>
</protein>